<keyword evidence="5" id="KW-1185">Reference proteome</keyword>
<dbReference type="InterPro" id="IPR037124">
    <property type="entry name" value="Chaperonin_GroES_sf"/>
</dbReference>
<keyword evidence="2 3" id="KW-0143">Chaperone</keyword>
<comment type="function">
    <text evidence="3">Together with the chaperonin GroEL, plays an essential role in assisting protein folding. The GroEL-GroES system forms a nano-cage that allows encapsulation of the non-native substrate proteins and provides a physical environment optimized to promote and accelerate protein folding. GroES binds to the apical surface of the GroEL ring, thereby capping the opening of the GroEL channel.</text>
</comment>
<evidence type="ECO:0000313" key="4">
    <source>
        <dbReference type="EMBL" id="WOJ90513.1"/>
    </source>
</evidence>
<dbReference type="PRINTS" id="PR00297">
    <property type="entry name" value="CHAPERONIN10"/>
</dbReference>
<protein>
    <recommendedName>
        <fullName evidence="3">10 kDa chaperonin</fullName>
    </recommendedName>
</protein>
<dbReference type="Pfam" id="PF00166">
    <property type="entry name" value="Cpn10"/>
    <property type="match status" value="1"/>
</dbReference>
<accession>A0ABZ0HUX1</accession>
<dbReference type="InterPro" id="IPR011032">
    <property type="entry name" value="GroES-like_sf"/>
</dbReference>
<organism evidence="4 5">
    <name type="scientific">Methylocapsa polymorpha</name>
    <dbReference type="NCBI Taxonomy" id="3080828"/>
    <lineage>
        <taxon>Bacteria</taxon>
        <taxon>Pseudomonadati</taxon>
        <taxon>Pseudomonadota</taxon>
        <taxon>Alphaproteobacteria</taxon>
        <taxon>Hyphomicrobiales</taxon>
        <taxon>Beijerinckiaceae</taxon>
        <taxon>Methylocapsa</taxon>
    </lineage>
</organism>
<dbReference type="InterPro" id="IPR020818">
    <property type="entry name" value="Chaperonin_GroES"/>
</dbReference>
<evidence type="ECO:0000256" key="1">
    <source>
        <dbReference type="ARBA" id="ARBA00006975"/>
    </source>
</evidence>
<dbReference type="CDD" id="cd00320">
    <property type="entry name" value="cpn10"/>
    <property type="match status" value="1"/>
</dbReference>
<dbReference type="SMART" id="SM00883">
    <property type="entry name" value="Cpn10"/>
    <property type="match status" value="1"/>
</dbReference>
<proteinExistence type="inferred from homology"/>
<evidence type="ECO:0000256" key="3">
    <source>
        <dbReference type="RuleBase" id="RU000535"/>
    </source>
</evidence>
<comment type="similarity">
    <text evidence="1 3">Belongs to the GroES chaperonin family.</text>
</comment>
<comment type="subunit">
    <text evidence="3">Heptamer of 7 subunits arranged in a ring.</text>
</comment>
<gene>
    <name evidence="4" type="ORF">RZS28_04240</name>
</gene>
<dbReference type="RefSeq" id="WP_407340027.1">
    <property type="nucleotide sequence ID" value="NZ_CP136862.1"/>
</dbReference>
<name>A0ABZ0HUX1_9HYPH</name>
<sequence length="82" mass="8549">MTSRSGALPPIDVLALKSTSAESLFFIFSPRSCVGSGDPASLSLDAKTRDRIFFGKGSGAEVKIDGEDLLIMKESDILGVAG</sequence>
<evidence type="ECO:0000313" key="5">
    <source>
        <dbReference type="Proteomes" id="UP001626536"/>
    </source>
</evidence>
<evidence type="ECO:0000256" key="2">
    <source>
        <dbReference type="ARBA" id="ARBA00023186"/>
    </source>
</evidence>
<reference evidence="4 5" key="1">
    <citation type="submission" date="2023-10" db="EMBL/GenBank/DDBJ databases">
        <title>Novel methanotroph of the genus Methylocapsa from a subarctic wetland.</title>
        <authorList>
            <person name="Belova S.E."/>
            <person name="Oshkin I.Y."/>
            <person name="Miroshnikov K."/>
            <person name="Dedysh S.N."/>
        </authorList>
    </citation>
    <scope>NUCLEOTIDE SEQUENCE [LARGE SCALE GENOMIC DNA]</scope>
    <source>
        <strain evidence="4 5">RX1</strain>
    </source>
</reference>
<dbReference type="SUPFAM" id="SSF50129">
    <property type="entry name" value="GroES-like"/>
    <property type="match status" value="1"/>
</dbReference>
<dbReference type="Proteomes" id="UP001626536">
    <property type="component" value="Chromosome"/>
</dbReference>
<dbReference type="EMBL" id="CP136862">
    <property type="protein sequence ID" value="WOJ90513.1"/>
    <property type="molecule type" value="Genomic_DNA"/>
</dbReference>
<dbReference type="Gene3D" id="2.30.33.40">
    <property type="entry name" value="GroES chaperonin"/>
    <property type="match status" value="1"/>
</dbReference>